<proteinExistence type="predicted"/>
<dbReference type="Proteomes" id="UP000053558">
    <property type="component" value="Unassembled WGS sequence"/>
</dbReference>
<evidence type="ECO:0000313" key="2">
    <source>
        <dbReference type="EMBL" id="EIW85867.1"/>
    </source>
</evidence>
<sequence length="222" mass="24280">MPLKIFCVRRAEPKTHDGAPDVSPSYSVHVCPPPRKGNPPELSSIDPAVPDQRTASLAGQNSEARPARHRTRRNVVDAHRETSTVVSEPKLRVRNKLGAIGLELRLEQAAQQQRRRSDGSNGFHPRVSPDGTFHPQQQQAPSLTPGEGSQQGVPSYPMHLGAHGASLPQQPSPPLLDLSGYPLRQQVQMHPSLQPFLTGGEEMTGMKFDQHLGLPTPPRLLE</sequence>
<name>A0A5M3N3I6_CONPW</name>
<evidence type="ECO:0000256" key="1">
    <source>
        <dbReference type="SAM" id="MobiDB-lite"/>
    </source>
</evidence>
<dbReference type="GeneID" id="19204815"/>
<dbReference type="RefSeq" id="XP_007765205.1">
    <property type="nucleotide sequence ID" value="XM_007767015.1"/>
</dbReference>
<feature type="region of interest" description="Disordered" evidence="1">
    <location>
        <begin position="108"/>
        <end position="179"/>
    </location>
</feature>
<dbReference type="EMBL" id="JH711574">
    <property type="protein sequence ID" value="EIW85867.1"/>
    <property type="molecule type" value="Genomic_DNA"/>
</dbReference>
<gene>
    <name evidence="2" type="ORF">CONPUDRAFT_162934</name>
</gene>
<evidence type="ECO:0000313" key="3">
    <source>
        <dbReference type="Proteomes" id="UP000053558"/>
    </source>
</evidence>
<comment type="caution">
    <text evidence="2">The sequence shown here is derived from an EMBL/GenBank/DDBJ whole genome shotgun (WGS) entry which is preliminary data.</text>
</comment>
<accession>A0A5M3N3I6</accession>
<reference evidence="3" key="1">
    <citation type="journal article" date="2012" name="Science">
        <title>The Paleozoic origin of enzymatic lignin decomposition reconstructed from 31 fungal genomes.</title>
        <authorList>
            <person name="Floudas D."/>
            <person name="Binder M."/>
            <person name="Riley R."/>
            <person name="Barry K."/>
            <person name="Blanchette R.A."/>
            <person name="Henrissat B."/>
            <person name="Martinez A.T."/>
            <person name="Otillar R."/>
            <person name="Spatafora J.W."/>
            <person name="Yadav J.S."/>
            <person name="Aerts A."/>
            <person name="Benoit I."/>
            <person name="Boyd A."/>
            <person name="Carlson A."/>
            <person name="Copeland A."/>
            <person name="Coutinho P.M."/>
            <person name="de Vries R.P."/>
            <person name="Ferreira P."/>
            <person name="Findley K."/>
            <person name="Foster B."/>
            <person name="Gaskell J."/>
            <person name="Glotzer D."/>
            <person name="Gorecki P."/>
            <person name="Heitman J."/>
            <person name="Hesse C."/>
            <person name="Hori C."/>
            <person name="Igarashi K."/>
            <person name="Jurgens J.A."/>
            <person name="Kallen N."/>
            <person name="Kersten P."/>
            <person name="Kohler A."/>
            <person name="Kuees U."/>
            <person name="Kumar T.K.A."/>
            <person name="Kuo A."/>
            <person name="LaButti K."/>
            <person name="Larrondo L.F."/>
            <person name="Lindquist E."/>
            <person name="Ling A."/>
            <person name="Lombard V."/>
            <person name="Lucas S."/>
            <person name="Lundell T."/>
            <person name="Martin R."/>
            <person name="McLaughlin D.J."/>
            <person name="Morgenstern I."/>
            <person name="Morin E."/>
            <person name="Murat C."/>
            <person name="Nagy L.G."/>
            <person name="Nolan M."/>
            <person name="Ohm R.A."/>
            <person name="Patyshakuliyeva A."/>
            <person name="Rokas A."/>
            <person name="Ruiz-Duenas F.J."/>
            <person name="Sabat G."/>
            <person name="Salamov A."/>
            <person name="Samejima M."/>
            <person name="Schmutz J."/>
            <person name="Slot J.C."/>
            <person name="St John F."/>
            <person name="Stenlid J."/>
            <person name="Sun H."/>
            <person name="Sun S."/>
            <person name="Syed K."/>
            <person name="Tsang A."/>
            <person name="Wiebenga A."/>
            <person name="Young D."/>
            <person name="Pisabarro A."/>
            <person name="Eastwood D.C."/>
            <person name="Martin F."/>
            <person name="Cullen D."/>
            <person name="Grigoriev I.V."/>
            <person name="Hibbett D.S."/>
        </authorList>
    </citation>
    <scope>NUCLEOTIDE SEQUENCE [LARGE SCALE GENOMIC DNA]</scope>
    <source>
        <strain evidence="3">RWD-64-598 SS2</strain>
    </source>
</reference>
<keyword evidence="3" id="KW-1185">Reference proteome</keyword>
<evidence type="ECO:0008006" key="4">
    <source>
        <dbReference type="Google" id="ProtNLM"/>
    </source>
</evidence>
<dbReference type="KEGG" id="cput:CONPUDRAFT_162934"/>
<feature type="region of interest" description="Disordered" evidence="1">
    <location>
        <begin position="13"/>
        <end position="83"/>
    </location>
</feature>
<feature type="compositionally biased region" description="Polar residues" evidence="1">
    <location>
        <begin position="134"/>
        <end position="153"/>
    </location>
</feature>
<feature type="compositionally biased region" description="Polar residues" evidence="1">
    <location>
        <begin position="53"/>
        <end position="63"/>
    </location>
</feature>
<dbReference type="AlphaFoldDB" id="A0A5M3N3I6"/>
<protein>
    <recommendedName>
        <fullName evidence="4">Velvet domain-containing protein</fullName>
    </recommendedName>
</protein>
<organism evidence="2 3">
    <name type="scientific">Coniophora puteana (strain RWD-64-598)</name>
    <name type="common">Brown rot fungus</name>
    <dbReference type="NCBI Taxonomy" id="741705"/>
    <lineage>
        <taxon>Eukaryota</taxon>
        <taxon>Fungi</taxon>
        <taxon>Dikarya</taxon>
        <taxon>Basidiomycota</taxon>
        <taxon>Agaricomycotina</taxon>
        <taxon>Agaricomycetes</taxon>
        <taxon>Agaricomycetidae</taxon>
        <taxon>Boletales</taxon>
        <taxon>Coniophorineae</taxon>
        <taxon>Coniophoraceae</taxon>
        <taxon>Coniophora</taxon>
    </lineage>
</organism>